<dbReference type="FunCoup" id="A0A151ZJU5">
    <property type="interactions" value="8"/>
</dbReference>
<dbReference type="EMBL" id="LODT01000022">
    <property type="protein sequence ID" value="KYQ94185.1"/>
    <property type="molecule type" value="Genomic_DNA"/>
</dbReference>
<sequence length="589" mass="67264">MPIIIVIHSLPLLNNYLIKYVLDNLLNQSTDLDYLIEFICKHTLISKKWSEEIIPKLWVFKPIRITNKTKQSSITKWLQLTHRYHIDYQVSTSGIELYQHEWVDKMKNRIVEIHYTNPILSREPISSFVNLRLLAINADLNFTLQQLPLLKLGLPNVTYQLSITHRNDMSSSDADQIFNSDSIFQMVSISSVYMQSIPNTSVLGSNRLTDLSLSSIIPANDLLLILSRSTNLERLNMVSVTMSPDPSLFDIVLETIEAHLMGTLKKLFIKTHYTTSFKSLISLYNAIKCEDADIDITSVLAYQSEKQTLKYVIDNRCIQSFHFKSPLNSFENTVMEDLNLLSGWKDKSQLKSITCSKAIDYSRYMKEMVSLTSLTVDQQAQTSSLSTEQKEQDCLNSVIQMNLPNLVTIGLSKSDRKTTKPILNIDTNILMLNNSLTCITLFYCNLSELIQLLACNHPTIKKLSIENLRYLSTMVSLVPSLRQNTTINCLEILSINSVGYVPHHLRISMNTFKIFVDSLCINRSLEKFTFPINHSALIDSLSQKELDKVLSNNSIIKTIKLILGSSNPPHGFDQIIQMFHKYSINFNLD</sequence>
<evidence type="ECO:0000313" key="1">
    <source>
        <dbReference type="EMBL" id="KYQ94185.1"/>
    </source>
</evidence>
<dbReference type="InParanoid" id="A0A151ZJU5"/>
<name>A0A151ZJU5_TIELA</name>
<proteinExistence type="predicted"/>
<dbReference type="Proteomes" id="UP000076078">
    <property type="component" value="Unassembled WGS sequence"/>
</dbReference>
<dbReference type="OrthoDB" id="27842at2759"/>
<gene>
    <name evidence="1" type="ORF">DLAC_04477</name>
</gene>
<comment type="caution">
    <text evidence="1">The sequence shown here is derived from an EMBL/GenBank/DDBJ whole genome shotgun (WGS) entry which is preliminary data.</text>
</comment>
<keyword evidence="2" id="KW-1185">Reference proteome</keyword>
<protein>
    <submittedName>
        <fullName evidence="1">Uncharacterized protein</fullName>
    </submittedName>
</protein>
<evidence type="ECO:0000313" key="2">
    <source>
        <dbReference type="Proteomes" id="UP000076078"/>
    </source>
</evidence>
<organism evidence="1 2">
    <name type="scientific">Tieghemostelium lacteum</name>
    <name type="common">Slime mold</name>
    <name type="synonym">Dictyostelium lacteum</name>
    <dbReference type="NCBI Taxonomy" id="361077"/>
    <lineage>
        <taxon>Eukaryota</taxon>
        <taxon>Amoebozoa</taxon>
        <taxon>Evosea</taxon>
        <taxon>Eumycetozoa</taxon>
        <taxon>Dictyostelia</taxon>
        <taxon>Dictyosteliales</taxon>
        <taxon>Raperosteliaceae</taxon>
        <taxon>Tieghemostelium</taxon>
    </lineage>
</organism>
<accession>A0A151ZJU5</accession>
<reference evidence="1 2" key="1">
    <citation type="submission" date="2015-12" db="EMBL/GenBank/DDBJ databases">
        <title>Dictyostelia acquired genes for synthesis and detection of signals that induce cell-type specialization by lateral gene transfer from prokaryotes.</title>
        <authorList>
            <person name="Gloeckner G."/>
            <person name="Schaap P."/>
        </authorList>
    </citation>
    <scope>NUCLEOTIDE SEQUENCE [LARGE SCALE GENOMIC DNA]</scope>
    <source>
        <strain evidence="1 2">TK</strain>
    </source>
</reference>
<dbReference type="AlphaFoldDB" id="A0A151ZJU5"/>